<evidence type="ECO:0000256" key="1">
    <source>
        <dbReference type="ARBA" id="ARBA00023015"/>
    </source>
</evidence>
<dbReference type="InterPro" id="IPR036093">
    <property type="entry name" value="NAC_dom_sf"/>
</dbReference>
<dbReference type="PANTHER" id="PTHR31719">
    <property type="entry name" value="NAC TRANSCRIPTION FACTOR 56"/>
    <property type="match status" value="1"/>
</dbReference>
<dbReference type="GO" id="GO:0006355">
    <property type="term" value="P:regulation of DNA-templated transcription"/>
    <property type="evidence" value="ECO:0007669"/>
    <property type="project" value="InterPro"/>
</dbReference>
<proteinExistence type="predicted"/>
<dbReference type="AlphaFoldDB" id="A0AAD7VDF7"/>
<evidence type="ECO:0000313" key="7">
    <source>
        <dbReference type="EMBL" id="KAJ7971752.1"/>
    </source>
</evidence>
<evidence type="ECO:0000259" key="6">
    <source>
        <dbReference type="PROSITE" id="PS51005"/>
    </source>
</evidence>
<comment type="caution">
    <text evidence="7">The sequence shown here is derived from an EMBL/GenBank/DDBJ whole genome shotgun (WGS) entry which is preliminary data.</text>
</comment>
<evidence type="ECO:0000256" key="5">
    <source>
        <dbReference type="SAM" id="MobiDB-lite"/>
    </source>
</evidence>
<evidence type="ECO:0000256" key="4">
    <source>
        <dbReference type="ARBA" id="ARBA00023242"/>
    </source>
</evidence>
<dbReference type="PROSITE" id="PS51005">
    <property type="entry name" value="NAC"/>
    <property type="match status" value="1"/>
</dbReference>
<protein>
    <submittedName>
        <fullName evidence="7">NAC domain-containing protein</fullName>
    </submittedName>
</protein>
<dbReference type="InterPro" id="IPR003441">
    <property type="entry name" value="NAC-dom"/>
</dbReference>
<dbReference type="EMBL" id="JARAOO010000004">
    <property type="protein sequence ID" value="KAJ7971752.1"/>
    <property type="molecule type" value="Genomic_DNA"/>
</dbReference>
<keyword evidence="2" id="KW-0238">DNA-binding</keyword>
<keyword evidence="4" id="KW-0539">Nucleus</keyword>
<sequence>MEKPSFVINGGIKLPVGYRFRPTDEELVIHYLKRKVFGVPLPASVIPEFDVFQTEPWGLPGDLKEKRYFFSHGKGNACENMSKKGAGFGYWKSTGKDKAIIASQSNQVAGMRKTLIFFEGKTIKTHWVMHELSFVGSSQVSKRGMEDWVVYCIFQKRRPKKIGFKAQLSNSNKVQRLEEVKPSFIDVHQLEHSNDTGPPQPSSPCSNGGSEITSSHQLLDQDQEESSAYIKFSSLVC</sequence>
<evidence type="ECO:0000256" key="3">
    <source>
        <dbReference type="ARBA" id="ARBA00023163"/>
    </source>
</evidence>
<feature type="compositionally biased region" description="Polar residues" evidence="5">
    <location>
        <begin position="203"/>
        <end position="220"/>
    </location>
</feature>
<dbReference type="KEGG" id="qsa:O6P43_009732"/>
<reference evidence="7" key="1">
    <citation type="journal article" date="2023" name="Science">
        <title>Elucidation of the pathway for biosynthesis of saponin adjuvants from the soapbark tree.</title>
        <authorList>
            <person name="Reed J."/>
            <person name="Orme A."/>
            <person name="El-Demerdash A."/>
            <person name="Owen C."/>
            <person name="Martin L.B.B."/>
            <person name="Misra R.C."/>
            <person name="Kikuchi S."/>
            <person name="Rejzek M."/>
            <person name="Martin A.C."/>
            <person name="Harkess A."/>
            <person name="Leebens-Mack J."/>
            <person name="Louveau T."/>
            <person name="Stephenson M.J."/>
            <person name="Osbourn A."/>
        </authorList>
    </citation>
    <scope>NUCLEOTIDE SEQUENCE</scope>
    <source>
        <strain evidence="7">S10</strain>
    </source>
</reference>
<gene>
    <name evidence="7" type="ORF">O6P43_009732</name>
</gene>
<accession>A0AAD7VDF7</accession>
<evidence type="ECO:0000313" key="8">
    <source>
        <dbReference type="Proteomes" id="UP001163823"/>
    </source>
</evidence>
<evidence type="ECO:0000256" key="2">
    <source>
        <dbReference type="ARBA" id="ARBA00023125"/>
    </source>
</evidence>
<dbReference type="GO" id="GO:0003677">
    <property type="term" value="F:DNA binding"/>
    <property type="evidence" value="ECO:0007669"/>
    <property type="project" value="UniProtKB-KW"/>
</dbReference>
<dbReference type="Pfam" id="PF02365">
    <property type="entry name" value="NAM"/>
    <property type="match status" value="1"/>
</dbReference>
<keyword evidence="8" id="KW-1185">Reference proteome</keyword>
<dbReference type="Gene3D" id="2.170.150.80">
    <property type="entry name" value="NAC domain"/>
    <property type="match status" value="1"/>
</dbReference>
<keyword evidence="1" id="KW-0805">Transcription regulation</keyword>
<name>A0AAD7VDF7_QUISA</name>
<feature type="domain" description="NAC" evidence="6">
    <location>
        <begin position="14"/>
        <end position="156"/>
    </location>
</feature>
<organism evidence="7 8">
    <name type="scientific">Quillaja saponaria</name>
    <name type="common">Soap bark tree</name>
    <dbReference type="NCBI Taxonomy" id="32244"/>
    <lineage>
        <taxon>Eukaryota</taxon>
        <taxon>Viridiplantae</taxon>
        <taxon>Streptophyta</taxon>
        <taxon>Embryophyta</taxon>
        <taxon>Tracheophyta</taxon>
        <taxon>Spermatophyta</taxon>
        <taxon>Magnoliopsida</taxon>
        <taxon>eudicotyledons</taxon>
        <taxon>Gunneridae</taxon>
        <taxon>Pentapetalae</taxon>
        <taxon>rosids</taxon>
        <taxon>fabids</taxon>
        <taxon>Fabales</taxon>
        <taxon>Quillajaceae</taxon>
        <taxon>Quillaja</taxon>
    </lineage>
</organism>
<dbReference type="Proteomes" id="UP001163823">
    <property type="component" value="Chromosome 4"/>
</dbReference>
<dbReference type="PANTHER" id="PTHR31719:SF130">
    <property type="entry name" value="NAC DOMAIN-CONTAINING PROTEIN 18"/>
    <property type="match status" value="1"/>
</dbReference>
<dbReference type="SUPFAM" id="SSF101941">
    <property type="entry name" value="NAC domain"/>
    <property type="match status" value="1"/>
</dbReference>
<feature type="region of interest" description="Disordered" evidence="5">
    <location>
        <begin position="190"/>
        <end position="220"/>
    </location>
</feature>
<keyword evidence="3" id="KW-0804">Transcription</keyword>